<dbReference type="InterPro" id="IPR015946">
    <property type="entry name" value="KH_dom-like_a/b"/>
</dbReference>
<evidence type="ECO:0000256" key="3">
    <source>
        <dbReference type="ARBA" id="ARBA00022814"/>
    </source>
</evidence>
<keyword evidence="4 7" id="KW-0694">RNA-binding</keyword>
<name>A0A3S4U9F7_9PAST</name>
<evidence type="ECO:0000256" key="7">
    <source>
        <dbReference type="PROSITE-ProRule" id="PRU00117"/>
    </source>
</evidence>
<dbReference type="PANTHER" id="PTHR22648">
    <property type="entry name" value="TRANSCRIPTION TERMINATION FACTOR NUSA"/>
    <property type="match status" value="1"/>
</dbReference>
<keyword evidence="5" id="KW-0805">Transcription regulation</keyword>
<sequence>MKSNDKRIDPVGACVGMRGARVQAITNELGGERVDIVLWDDNPAQFVINAMAPADVNSIIVDEDNHSMDIAVDAANLAQAIGRNGQNVRLATQLTGWSLNVMTTEELNENIKQKIIKH</sequence>
<keyword evidence="3" id="KW-0889">Transcription antitermination</keyword>
<dbReference type="InterPro" id="IPR030842">
    <property type="entry name" value="TF_NusA_bacterial"/>
</dbReference>
<dbReference type="Pfam" id="PF13184">
    <property type="entry name" value="KH_NusA_1st"/>
    <property type="match status" value="1"/>
</dbReference>
<reference evidence="10 11" key="1">
    <citation type="submission" date="2018-12" db="EMBL/GenBank/DDBJ databases">
        <authorList>
            <consortium name="Pathogen Informatics"/>
        </authorList>
    </citation>
    <scope>NUCLEOTIDE SEQUENCE [LARGE SCALE GENOMIC DNA]</scope>
    <source>
        <strain evidence="10 11">NCTC8284</strain>
    </source>
</reference>
<keyword evidence="6" id="KW-0804">Transcription</keyword>
<feature type="domain" description="NusA-like second KH" evidence="9">
    <location>
        <begin position="43"/>
        <end position="109"/>
    </location>
</feature>
<dbReference type="EMBL" id="LR134405">
    <property type="protein sequence ID" value="VEH66924.1"/>
    <property type="molecule type" value="Genomic_DNA"/>
</dbReference>
<dbReference type="STRING" id="758.GCA_000730685_00804"/>
<dbReference type="PANTHER" id="PTHR22648:SF0">
    <property type="entry name" value="TRANSCRIPTION TERMINATION_ANTITERMINATION PROTEIN NUSA"/>
    <property type="match status" value="1"/>
</dbReference>
<dbReference type="KEGG" id="rpne:NCTC8284_02107"/>
<evidence type="ECO:0000259" key="8">
    <source>
        <dbReference type="Pfam" id="PF13184"/>
    </source>
</evidence>
<accession>A0A3S4U9F7</accession>
<evidence type="ECO:0000256" key="2">
    <source>
        <dbReference type="ARBA" id="ARBA00022490"/>
    </source>
</evidence>
<dbReference type="Gene3D" id="3.30.300.20">
    <property type="match status" value="2"/>
</dbReference>
<proteinExistence type="predicted"/>
<feature type="domain" description="Transcription factor NusA first KH" evidence="8">
    <location>
        <begin position="2"/>
        <end position="39"/>
    </location>
</feature>
<dbReference type="InterPro" id="IPR058582">
    <property type="entry name" value="KH_NusA_2nd"/>
</dbReference>
<dbReference type="AlphaFoldDB" id="A0A3S4U9F7"/>
<dbReference type="GO" id="GO:0006353">
    <property type="term" value="P:DNA-templated transcription termination"/>
    <property type="evidence" value="ECO:0007669"/>
    <property type="project" value="UniProtKB-KW"/>
</dbReference>
<evidence type="ECO:0000256" key="6">
    <source>
        <dbReference type="ARBA" id="ARBA00023163"/>
    </source>
</evidence>
<gene>
    <name evidence="10" type="primary">nusA_3</name>
    <name evidence="10" type="ORF">NCTC8284_02107</name>
</gene>
<evidence type="ECO:0000256" key="1">
    <source>
        <dbReference type="ARBA" id="ARBA00022472"/>
    </source>
</evidence>
<dbReference type="GO" id="GO:0005829">
    <property type="term" value="C:cytosol"/>
    <property type="evidence" value="ECO:0007669"/>
    <property type="project" value="TreeGrafter"/>
</dbReference>
<dbReference type="InterPro" id="IPR009019">
    <property type="entry name" value="KH_sf_prok-type"/>
</dbReference>
<dbReference type="FunFam" id="3.30.300.20:FF:000005">
    <property type="entry name" value="Transcription termination/antitermination protein NusA"/>
    <property type="match status" value="1"/>
</dbReference>
<dbReference type="PROSITE" id="PS50084">
    <property type="entry name" value="KH_TYPE_1"/>
    <property type="match status" value="1"/>
</dbReference>
<dbReference type="CDD" id="cd22529">
    <property type="entry name" value="KH-II_NusA_rpt2"/>
    <property type="match status" value="1"/>
</dbReference>
<protein>
    <submittedName>
        <fullName evidence="10">Transcription elongation protein NusA</fullName>
    </submittedName>
</protein>
<dbReference type="GO" id="GO:0003723">
    <property type="term" value="F:RNA binding"/>
    <property type="evidence" value="ECO:0007669"/>
    <property type="project" value="UniProtKB-UniRule"/>
</dbReference>
<evidence type="ECO:0000256" key="5">
    <source>
        <dbReference type="ARBA" id="ARBA00023015"/>
    </source>
</evidence>
<organism evidence="10 11">
    <name type="scientific">Rodentibacter pneumotropicus</name>
    <dbReference type="NCBI Taxonomy" id="758"/>
    <lineage>
        <taxon>Bacteria</taxon>
        <taxon>Pseudomonadati</taxon>
        <taxon>Pseudomonadota</taxon>
        <taxon>Gammaproteobacteria</taxon>
        <taxon>Pasteurellales</taxon>
        <taxon>Pasteurellaceae</taxon>
        <taxon>Rodentibacter</taxon>
    </lineage>
</organism>
<evidence type="ECO:0000313" key="11">
    <source>
        <dbReference type="Proteomes" id="UP000278733"/>
    </source>
</evidence>
<dbReference type="Pfam" id="PF26594">
    <property type="entry name" value="KH_NusA_2nd"/>
    <property type="match status" value="1"/>
</dbReference>
<keyword evidence="2" id="KW-0963">Cytoplasm</keyword>
<evidence type="ECO:0000313" key="10">
    <source>
        <dbReference type="EMBL" id="VEH66924.1"/>
    </source>
</evidence>
<dbReference type="SUPFAM" id="SSF54814">
    <property type="entry name" value="Prokaryotic type KH domain (KH-domain type II)"/>
    <property type="match status" value="2"/>
</dbReference>
<dbReference type="Proteomes" id="UP000278733">
    <property type="component" value="Chromosome"/>
</dbReference>
<dbReference type="GO" id="GO:0031564">
    <property type="term" value="P:transcription antitermination"/>
    <property type="evidence" value="ECO:0007669"/>
    <property type="project" value="UniProtKB-KW"/>
</dbReference>
<dbReference type="InterPro" id="IPR025249">
    <property type="entry name" value="TF_NusA_KH_1st"/>
</dbReference>
<evidence type="ECO:0000256" key="4">
    <source>
        <dbReference type="ARBA" id="ARBA00022884"/>
    </source>
</evidence>
<keyword evidence="1" id="KW-0806">Transcription termination</keyword>
<evidence type="ECO:0000259" key="9">
    <source>
        <dbReference type="Pfam" id="PF26594"/>
    </source>
</evidence>